<dbReference type="InterPro" id="IPR036514">
    <property type="entry name" value="SGNH_hydro_sf"/>
</dbReference>
<dbReference type="RefSeq" id="XP_020098423.1">
    <property type="nucleotide sequence ID" value="XM_020242834.1"/>
</dbReference>
<dbReference type="OrthoDB" id="1600564at2759"/>
<proteinExistence type="inferred from homology"/>
<reference evidence="3" key="2">
    <citation type="submission" date="2025-08" db="UniProtKB">
        <authorList>
            <consortium name="RefSeq"/>
        </authorList>
    </citation>
    <scope>IDENTIFICATION</scope>
    <source>
        <tissue evidence="3">Leaf</tissue>
    </source>
</reference>
<dbReference type="AlphaFoldDB" id="A0A6P5FY53"/>
<dbReference type="PANTHER" id="PTHR22835:SF673">
    <property type="entry name" value="OS01G0612900 PROTEIN"/>
    <property type="match status" value="1"/>
</dbReference>
<evidence type="ECO:0000313" key="2">
    <source>
        <dbReference type="Proteomes" id="UP000515123"/>
    </source>
</evidence>
<protein>
    <submittedName>
        <fullName evidence="3">GDSL esterase/lipase At2g27360-like</fullName>
    </submittedName>
</protein>
<dbReference type="GeneID" id="109717161"/>
<name>A0A6P5FY53_ANACO</name>
<gene>
    <name evidence="3" type="primary">LOC109717161</name>
</gene>
<dbReference type="Proteomes" id="UP000515123">
    <property type="component" value="Linkage group 11"/>
</dbReference>
<reference evidence="2" key="1">
    <citation type="journal article" date="2015" name="Nat. Genet.">
        <title>The pineapple genome and the evolution of CAM photosynthesis.</title>
        <authorList>
            <person name="Ming R."/>
            <person name="VanBuren R."/>
            <person name="Wai C.M."/>
            <person name="Tang H."/>
            <person name="Schatz M.C."/>
            <person name="Bowers J.E."/>
            <person name="Lyons E."/>
            <person name="Wang M.L."/>
            <person name="Chen J."/>
            <person name="Biggers E."/>
            <person name="Zhang J."/>
            <person name="Huang L."/>
            <person name="Zhang L."/>
            <person name="Miao W."/>
            <person name="Zhang J."/>
            <person name="Ye Z."/>
            <person name="Miao C."/>
            <person name="Lin Z."/>
            <person name="Wang H."/>
            <person name="Zhou H."/>
            <person name="Yim W.C."/>
            <person name="Priest H.D."/>
            <person name="Zheng C."/>
            <person name="Woodhouse M."/>
            <person name="Edger P.P."/>
            <person name="Guyot R."/>
            <person name="Guo H.B."/>
            <person name="Guo H."/>
            <person name="Zheng G."/>
            <person name="Singh R."/>
            <person name="Sharma A."/>
            <person name="Min X."/>
            <person name="Zheng Y."/>
            <person name="Lee H."/>
            <person name="Gurtowski J."/>
            <person name="Sedlazeck F.J."/>
            <person name="Harkess A."/>
            <person name="McKain M.R."/>
            <person name="Liao Z."/>
            <person name="Fang J."/>
            <person name="Liu J."/>
            <person name="Zhang X."/>
            <person name="Zhang Q."/>
            <person name="Hu W."/>
            <person name="Qin Y."/>
            <person name="Wang K."/>
            <person name="Chen L.Y."/>
            <person name="Shirley N."/>
            <person name="Lin Y.R."/>
            <person name="Liu L.Y."/>
            <person name="Hernandez A.G."/>
            <person name="Wright C.L."/>
            <person name="Bulone V."/>
            <person name="Tuskan G.A."/>
            <person name="Heath K."/>
            <person name="Zee F."/>
            <person name="Moore P.H."/>
            <person name="Sunkar R."/>
            <person name="Leebens-Mack J.H."/>
            <person name="Mockler T."/>
            <person name="Bennetzen J.L."/>
            <person name="Freeling M."/>
            <person name="Sankoff D."/>
            <person name="Paterson A.H."/>
            <person name="Zhu X."/>
            <person name="Yang X."/>
            <person name="Smith J.A."/>
            <person name="Cushman J.C."/>
            <person name="Paull R.E."/>
            <person name="Yu Q."/>
        </authorList>
    </citation>
    <scope>NUCLEOTIDE SEQUENCE [LARGE SCALE GENOMIC DNA]</scope>
    <source>
        <strain evidence="2">cv. F153</strain>
    </source>
</reference>
<organism evidence="2 3">
    <name type="scientific">Ananas comosus</name>
    <name type="common">Pineapple</name>
    <name type="synonym">Ananas ananas</name>
    <dbReference type="NCBI Taxonomy" id="4615"/>
    <lineage>
        <taxon>Eukaryota</taxon>
        <taxon>Viridiplantae</taxon>
        <taxon>Streptophyta</taxon>
        <taxon>Embryophyta</taxon>
        <taxon>Tracheophyta</taxon>
        <taxon>Spermatophyta</taxon>
        <taxon>Magnoliopsida</taxon>
        <taxon>Liliopsida</taxon>
        <taxon>Poales</taxon>
        <taxon>Bromeliaceae</taxon>
        <taxon>Bromelioideae</taxon>
        <taxon>Ananas</taxon>
    </lineage>
</organism>
<sequence>MFYSNRVCLNWVNELSERHNKLLVEKLHALRNLHPHATIIDLRRILQSFHEYLPIPAPNLDSTILLLHAAEANALSDCSICCGNEGSKVCPEPSRYISWDGMHLTEAANKVVAEGVILFLPSLTRAHTLHSSA</sequence>
<dbReference type="PANTHER" id="PTHR22835">
    <property type="entry name" value="ZINC FINGER FYVE DOMAIN CONTAINING PROTEIN"/>
    <property type="match status" value="1"/>
</dbReference>
<dbReference type="Gene3D" id="3.40.50.1110">
    <property type="entry name" value="SGNH hydrolase"/>
    <property type="match status" value="1"/>
</dbReference>
<comment type="similarity">
    <text evidence="1">Belongs to the 'GDSL' lipolytic enzyme family.</text>
</comment>
<accession>A0A6P5FY53</accession>
<evidence type="ECO:0000256" key="1">
    <source>
        <dbReference type="ARBA" id="ARBA00008668"/>
    </source>
</evidence>
<keyword evidence="2" id="KW-1185">Reference proteome</keyword>
<evidence type="ECO:0000313" key="3">
    <source>
        <dbReference type="RefSeq" id="XP_020098423.1"/>
    </source>
</evidence>